<protein>
    <submittedName>
        <fullName evidence="2">F-box/kelch-repeat protein At5g02980</fullName>
    </submittedName>
</protein>
<reference evidence="2" key="2">
    <citation type="submission" date="2025-08" db="UniProtKB">
        <authorList>
            <consortium name="RefSeq"/>
        </authorList>
    </citation>
    <scope>IDENTIFICATION</scope>
    <source>
        <tissue evidence="2">Leaf</tissue>
    </source>
</reference>
<evidence type="ECO:0000313" key="2">
    <source>
        <dbReference type="RefSeq" id="XP_019097288.1"/>
    </source>
</evidence>
<evidence type="ECO:0000313" key="1">
    <source>
        <dbReference type="Proteomes" id="UP000694864"/>
    </source>
</evidence>
<dbReference type="Proteomes" id="UP000694864">
    <property type="component" value="Chromosome 20"/>
</dbReference>
<gene>
    <name evidence="2" type="primary">LOC104772103</name>
</gene>
<reference evidence="1" key="1">
    <citation type="journal article" date="2014" name="Nat. Commun.">
        <title>The emerging biofuel crop Camelina sativa retains a highly undifferentiated hexaploid genome structure.</title>
        <authorList>
            <person name="Kagale S."/>
            <person name="Koh C."/>
            <person name="Nixon J."/>
            <person name="Bollina V."/>
            <person name="Clarke W.E."/>
            <person name="Tuteja R."/>
            <person name="Spillane C."/>
            <person name="Robinson S.J."/>
            <person name="Links M.G."/>
            <person name="Clarke C."/>
            <person name="Higgins E.E."/>
            <person name="Huebert T."/>
            <person name="Sharpe A.G."/>
            <person name="Parkin I.A."/>
        </authorList>
    </citation>
    <scope>NUCLEOTIDE SEQUENCE [LARGE SCALE GENOMIC DNA]</scope>
    <source>
        <strain evidence="1">cv. DH55</strain>
    </source>
</reference>
<proteinExistence type="predicted"/>
<organism evidence="1 2">
    <name type="scientific">Camelina sativa</name>
    <name type="common">False flax</name>
    <name type="synonym">Myagrum sativum</name>
    <dbReference type="NCBI Taxonomy" id="90675"/>
    <lineage>
        <taxon>Eukaryota</taxon>
        <taxon>Viridiplantae</taxon>
        <taxon>Streptophyta</taxon>
        <taxon>Embryophyta</taxon>
        <taxon>Tracheophyta</taxon>
        <taxon>Spermatophyta</taxon>
        <taxon>Magnoliopsida</taxon>
        <taxon>eudicotyledons</taxon>
        <taxon>Gunneridae</taxon>
        <taxon>Pentapetalae</taxon>
        <taxon>rosids</taxon>
        <taxon>malvids</taxon>
        <taxon>Brassicales</taxon>
        <taxon>Brassicaceae</taxon>
        <taxon>Camelineae</taxon>
        <taxon>Camelina</taxon>
    </lineage>
</organism>
<accession>A0ABM1RE50</accession>
<name>A0ABM1RE50_CAMSA</name>
<dbReference type="GeneID" id="104772103"/>
<keyword evidence="1" id="KW-1185">Reference proteome</keyword>
<dbReference type="RefSeq" id="XP_019097288.1">
    <property type="nucleotide sequence ID" value="XM_019241743.1"/>
</dbReference>
<sequence length="144" mass="16729">MDELFQLHLQRIALVEIDKALCPILLADVGPLLWRDPKNSDVSRWIRVKGLKLNQVVVNQPYRVANTGGGRLQVFFKSVVACRKGRRRRRTNEFKTRILCTQVSFERREFGELWAFVEWSKTVFTFNGCDSPLHLFLHSAIVTL</sequence>